<proteinExistence type="predicted"/>
<protein>
    <recommendedName>
        <fullName evidence="1">Replication protein A 70 kDa DNA-binding subunit B/D first OB fold domain-containing protein</fullName>
    </recommendedName>
</protein>
<dbReference type="PANTHER" id="PTHR47165:SF4">
    <property type="entry name" value="OS03G0429900 PROTEIN"/>
    <property type="match status" value="1"/>
</dbReference>
<dbReference type="Pfam" id="PF02721">
    <property type="entry name" value="DUF223"/>
    <property type="match status" value="1"/>
</dbReference>
<evidence type="ECO:0000313" key="3">
    <source>
        <dbReference type="Proteomes" id="UP001341840"/>
    </source>
</evidence>
<sequence>MAARVYKISEINPTIDNLSVRVRVMRLWTMLSYGSSLLPYAIEMIWLDEDGGKIHAVIKRNLVSRFVNASKEGDAYQITNFEVKLNGGNFRFTKHKYVIDLDHRTNVRRLRESNIPQYAFSFEDFDKINAVGSFKR</sequence>
<evidence type="ECO:0000259" key="1">
    <source>
        <dbReference type="Pfam" id="PF02721"/>
    </source>
</evidence>
<dbReference type="PANTHER" id="PTHR47165">
    <property type="entry name" value="OS03G0429900 PROTEIN"/>
    <property type="match status" value="1"/>
</dbReference>
<organism evidence="2 3">
    <name type="scientific">Stylosanthes scabra</name>
    <dbReference type="NCBI Taxonomy" id="79078"/>
    <lineage>
        <taxon>Eukaryota</taxon>
        <taxon>Viridiplantae</taxon>
        <taxon>Streptophyta</taxon>
        <taxon>Embryophyta</taxon>
        <taxon>Tracheophyta</taxon>
        <taxon>Spermatophyta</taxon>
        <taxon>Magnoliopsida</taxon>
        <taxon>eudicotyledons</taxon>
        <taxon>Gunneridae</taxon>
        <taxon>Pentapetalae</taxon>
        <taxon>rosids</taxon>
        <taxon>fabids</taxon>
        <taxon>Fabales</taxon>
        <taxon>Fabaceae</taxon>
        <taxon>Papilionoideae</taxon>
        <taxon>50 kb inversion clade</taxon>
        <taxon>dalbergioids sensu lato</taxon>
        <taxon>Dalbergieae</taxon>
        <taxon>Pterocarpus clade</taxon>
        <taxon>Stylosanthes</taxon>
    </lineage>
</organism>
<dbReference type="Gene3D" id="2.40.50.140">
    <property type="entry name" value="Nucleic acid-binding proteins"/>
    <property type="match status" value="1"/>
</dbReference>
<accession>A0ABU6ZN23</accession>
<dbReference type="EMBL" id="JASCZI010272730">
    <property type="protein sequence ID" value="MED6223315.1"/>
    <property type="molecule type" value="Genomic_DNA"/>
</dbReference>
<evidence type="ECO:0000313" key="2">
    <source>
        <dbReference type="EMBL" id="MED6223315.1"/>
    </source>
</evidence>
<dbReference type="InterPro" id="IPR003871">
    <property type="entry name" value="RFA1B/D_OB_1st"/>
</dbReference>
<comment type="caution">
    <text evidence="2">The sequence shown here is derived from an EMBL/GenBank/DDBJ whole genome shotgun (WGS) entry which is preliminary data.</text>
</comment>
<dbReference type="Proteomes" id="UP001341840">
    <property type="component" value="Unassembled WGS sequence"/>
</dbReference>
<name>A0ABU6ZN23_9FABA</name>
<gene>
    <name evidence="2" type="ORF">PIB30_072811</name>
</gene>
<keyword evidence="3" id="KW-1185">Reference proteome</keyword>
<reference evidence="2 3" key="1">
    <citation type="journal article" date="2023" name="Plants (Basel)">
        <title>Bridging the Gap: Combining Genomics and Transcriptomics Approaches to Understand Stylosanthes scabra, an Orphan Legume from the Brazilian Caatinga.</title>
        <authorList>
            <person name="Ferreira-Neto J.R.C."/>
            <person name="da Silva M.D."/>
            <person name="Binneck E."/>
            <person name="de Melo N.F."/>
            <person name="da Silva R.H."/>
            <person name="de Melo A.L.T.M."/>
            <person name="Pandolfi V."/>
            <person name="Bustamante F.O."/>
            <person name="Brasileiro-Vidal A.C."/>
            <person name="Benko-Iseppon A.M."/>
        </authorList>
    </citation>
    <scope>NUCLEOTIDE SEQUENCE [LARGE SCALE GENOMIC DNA]</scope>
    <source>
        <tissue evidence="2">Leaves</tissue>
    </source>
</reference>
<dbReference type="InterPro" id="IPR012340">
    <property type="entry name" value="NA-bd_OB-fold"/>
</dbReference>
<feature type="domain" description="Replication protein A 70 kDa DNA-binding subunit B/D first OB fold" evidence="1">
    <location>
        <begin position="7"/>
        <end position="108"/>
    </location>
</feature>
<dbReference type="SUPFAM" id="SSF50249">
    <property type="entry name" value="Nucleic acid-binding proteins"/>
    <property type="match status" value="1"/>
</dbReference>
<dbReference type="CDD" id="cd04480">
    <property type="entry name" value="RPA1_DBD_A_like"/>
    <property type="match status" value="1"/>
</dbReference>